<evidence type="ECO:0000256" key="1">
    <source>
        <dbReference type="ARBA" id="ARBA00006817"/>
    </source>
</evidence>
<evidence type="ECO:0000313" key="3">
    <source>
        <dbReference type="EMBL" id="OPE55245.1"/>
    </source>
</evidence>
<protein>
    <submittedName>
        <fullName evidence="3">ATPase</fullName>
    </submittedName>
    <submittedName>
        <fullName evidence="4">SRPBCC domain-containing protein</fullName>
    </submittedName>
</protein>
<reference evidence="3 5" key="1">
    <citation type="submission" date="2016-09" db="EMBL/GenBank/DDBJ databases">
        <title>genome sequences of unsequenced Mycobacteria.</title>
        <authorList>
            <person name="Greninger A.L."/>
            <person name="Jerome K.R."/>
            <person name="Mcnair B."/>
            <person name="Wallis C."/>
            <person name="Fang F."/>
        </authorList>
    </citation>
    <scope>NUCLEOTIDE SEQUENCE [LARGE SCALE GENOMIC DNA]</scope>
    <source>
        <strain evidence="3 5">BM1</strain>
    </source>
</reference>
<feature type="domain" description="Activator of Hsp90 ATPase homologue 1/2-like C-terminal" evidence="2">
    <location>
        <begin position="19"/>
        <end position="161"/>
    </location>
</feature>
<name>A0A1Q4HLL3_9MYCO</name>
<comment type="caution">
    <text evidence="4">The sequence shown here is derived from an EMBL/GenBank/DDBJ whole genome shotgun (WGS) entry which is preliminary data.</text>
</comment>
<dbReference type="Gene3D" id="3.30.530.20">
    <property type="match status" value="1"/>
</dbReference>
<dbReference type="Proteomes" id="UP000191039">
    <property type="component" value="Unassembled WGS sequence"/>
</dbReference>
<dbReference type="Pfam" id="PF08327">
    <property type="entry name" value="AHSA1"/>
    <property type="match status" value="1"/>
</dbReference>
<dbReference type="AlphaFoldDB" id="A0A1Q4HLL3"/>
<dbReference type="EMBL" id="PDCR01000037">
    <property type="protein sequence ID" value="PEG52058.1"/>
    <property type="molecule type" value="Genomic_DNA"/>
</dbReference>
<dbReference type="InterPro" id="IPR013538">
    <property type="entry name" value="ASHA1/2-like_C"/>
</dbReference>
<dbReference type="EMBL" id="MIJD01000040">
    <property type="protein sequence ID" value="OPE55245.1"/>
    <property type="molecule type" value="Genomic_DNA"/>
</dbReference>
<keyword evidence="6" id="KW-1185">Reference proteome</keyword>
<dbReference type="SUPFAM" id="SSF55961">
    <property type="entry name" value="Bet v1-like"/>
    <property type="match status" value="1"/>
</dbReference>
<gene>
    <name evidence="3" type="ORF">BV510_06150</name>
    <name evidence="4" type="ORF">CRI78_23220</name>
</gene>
<dbReference type="Proteomes" id="UP000220340">
    <property type="component" value="Unassembled WGS sequence"/>
</dbReference>
<evidence type="ECO:0000259" key="2">
    <source>
        <dbReference type="Pfam" id="PF08327"/>
    </source>
</evidence>
<dbReference type="CDD" id="cd07814">
    <property type="entry name" value="SRPBCC_CalC_Aha1-like"/>
    <property type="match status" value="1"/>
</dbReference>
<evidence type="ECO:0000313" key="5">
    <source>
        <dbReference type="Proteomes" id="UP000191039"/>
    </source>
</evidence>
<dbReference type="STRING" id="1801.BRW64_02285"/>
<evidence type="ECO:0000313" key="4">
    <source>
        <dbReference type="EMBL" id="PEG52058.1"/>
    </source>
</evidence>
<proteinExistence type="inferred from homology"/>
<comment type="similarity">
    <text evidence="1">Belongs to the AHA1 family.</text>
</comment>
<evidence type="ECO:0000313" key="6">
    <source>
        <dbReference type="Proteomes" id="UP000220340"/>
    </source>
</evidence>
<dbReference type="InterPro" id="IPR023393">
    <property type="entry name" value="START-like_dom_sf"/>
</dbReference>
<organism evidence="4 6">
    <name type="scientific">Mycolicibacterium diernhoferi</name>
    <dbReference type="NCBI Taxonomy" id="1801"/>
    <lineage>
        <taxon>Bacteria</taxon>
        <taxon>Bacillati</taxon>
        <taxon>Actinomycetota</taxon>
        <taxon>Actinomycetes</taxon>
        <taxon>Mycobacteriales</taxon>
        <taxon>Mycobacteriaceae</taxon>
        <taxon>Mycolicibacterium</taxon>
    </lineage>
</organism>
<accession>A0A1Q4HLL3</accession>
<reference evidence="4 6" key="2">
    <citation type="submission" date="2017-10" db="EMBL/GenBank/DDBJ databases">
        <title>The new phylogeny of genus Mycobacterium.</title>
        <authorList>
            <person name="Tortoli E."/>
            <person name="Trovato A."/>
            <person name="Cirillo D.M."/>
        </authorList>
    </citation>
    <scope>NUCLEOTIDE SEQUENCE [LARGE SCALE GENOMIC DNA]</scope>
    <source>
        <strain evidence="4 6">IP141170001</strain>
    </source>
</reference>
<sequence length="166" mass="18498">MILQLFKKKKEFSLERTYNAPIAAVWDAWTQAEAIKAWWGPKNTTVPECRVDARVDGEIYVVMEAGAGMGKYAGTRWPMAGVFTRVDPVTRMTYDARSWTAGEESTSTIQHTNDITLTEQDGRTTLTLDVTITQIGDKAKMAAFGMKMGYKAQLDKLTEYLSVDAG</sequence>
<dbReference type="RefSeq" id="WP_073853795.1">
    <property type="nucleotide sequence ID" value="NZ_BAAATC010000018.1"/>
</dbReference>
<dbReference type="OrthoDB" id="3365660at2"/>